<evidence type="ECO:0000256" key="2">
    <source>
        <dbReference type="ARBA" id="ARBA00022598"/>
    </source>
</evidence>
<organism evidence="5 6">
    <name type="scientific">Mesorhizobium onobrychidis</name>
    <dbReference type="NCBI Taxonomy" id="2775404"/>
    <lineage>
        <taxon>Bacteria</taxon>
        <taxon>Pseudomonadati</taxon>
        <taxon>Pseudomonadota</taxon>
        <taxon>Alphaproteobacteria</taxon>
        <taxon>Hyphomicrobiales</taxon>
        <taxon>Phyllobacteriaceae</taxon>
        <taxon>Mesorhizobium</taxon>
    </lineage>
</organism>
<accession>A0ABY5R756</accession>
<evidence type="ECO:0000256" key="3">
    <source>
        <dbReference type="SAM" id="MobiDB-lite"/>
    </source>
</evidence>
<keyword evidence="6" id="KW-1185">Reference proteome</keyword>
<geneLocation type="plasmid" evidence="5 6">
    <name>pOM4</name>
</geneLocation>
<dbReference type="EMBL" id="CP062230">
    <property type="protein sequence ID" value="UVC19305.1"/>
    <property type="molecule type" value="Genomic_DNA"/>
</dbReference>
<evidence type="ECO:0000313" key="6">
    <source>
        <dbReference type="Proteomes" id="UP001058098"/>
    </source>
</evidence>
<gene>
    <name evidence="5" type="ORF">IHQ72_35965</name>
</gene>
<evidence type="ECO:0000313" key="5">
    <source>
        <dbReference type="EMBL" id="UVC19305.1"/>
    </source>
</evidence>
<keyword evidence="2 5" id="KW-0436">Ligase</keyword>
<name>A0ABY5R756_9HYPH</name>
<dbReference type="CDD" id="cd07906">
    <property type="entry name" value="Adenylation_DNA_ligase_LigD_LigC"/>
    <property type="match status" value="1"/>
</dbReference>
<dbReference type="PANTHER" id="PTHR45674">
    <property type="entry name" value="DNA LIGASE 1/3 FAMILY MEMBER"/>
    <property type="match status" value="1"/>
</dbReference>
<protein>
    <submittedName>
        <fullName evidence="5">ATP-dependent DNA ligase</fullName>
    </submittedName>
</protein>
<dbReference type="InterPro" id="IPR012310">
    <property type="entry name" value="DNA_ligase_ATP-dep_cent"/>
</dbReference>
<sequence length="291" mass="33270">MRLKFVAPLMPTLVEKPPEGDDWIHEVKFDGYRSQIVIDDADVRIFTRRGLDWSAKYRDLVDAAKRLDVQNAIIDGEIIVTNEAGLSDFAALRKAITSRQHDLYLGAFDLLHLNGHDLRDMVLEDRREILAGLIEPGSRIQFSESLPGEPDAIYHLLDLAGLEGMVSKRSDSKYRSGPTTNWLKTKCFTIGEFELLGVERERGKPAFALMAEPGTRKYVGSAFVSVNREMRERLWKRVQEHAGPPPKDMPRRPATQWVKPGIKARVKHLRGEEDLRHASLQDFWDESTQRR</sequence>
<keyword evidence="5" id="KW-0614">Plasmid</keyword>
<dbReference type="RefSeq" id="WP_258124152.1">
    <property type="nucleotide sequence ID" value="NZ_CP062230.1"/>
</dbReference>
<dbReference type="InterPro" id="IPR050191">
    <property type="entry name" value="ATP-dep_DNA_ligase"/>
</dbReference>
<comment type="similarity">
    <text evidence="1">Belongs to the ATP-dependent DNA ligase family.</text>
</comment>
<dbReference type="Pfam" id="PF01068">
    <property type="entry name" value="DNA_ligase_A_M"/>
    <property type="match status" value="1"/>
</dbReference>
<dbReference type="Gene3D" id="3.30.1490.70">
    <property type="match status" value="1"/>
</dbReference>
<dbReference type="Proteomes" id="UP001058098">
    <property type="component" value="Plasmid pOM4"/>
</dbReference>
<dbReference type="PANTHER" id="PTHR45674:SF4">
    <property type="entry name" value="DNA LIGASE 1"/>
    <property type="match status" value="1"/>
</dbReference>
<dbReference type="PROSITE" id="PS50160">
    <property type="entry name" value="DNA_LIGASE_A3"/>
    <property type="match status" value="1"/>
</dbReference>
<feature type="domain" description="ATP-dependent DNA ligase family profile" evidence="4">
    <location>
        <begin position="96"/>
        <end position="186"/>
    </location>
</feature>
<evidence type="ECO:0000259" key="4">
    <source>
        <dbReference type="PROSITE" id="PS50160"/>
    </source>
</evidence>
<dbReference type="GO" id="GO:0016874">
    <property type="term" value="F:ligase activity"/>
    <property type="evidence" value="ECO:0007669"/>
    <property type="project" value="UniProtKB-KW"/>
</dbReference>
<proteinExistence type="inferred from homology"/>
<feature type="region of interest" description="Disordered" evidence="3">
    <location>
        <begin position="239"/>
        <end position="259"/>
    </location>
</feature>
<dbReference type="SUPFAM" id="SSF56091">
    <property type="entry name" value="DNA ligase/mRNA capping enzyme, catalytic domain"/>
    <property type="match status" value="1"/>
</dbReference>
<dbReference type="Gene3D" id="3.30.470.30">
    <property type="entry name" value="DNA ligase/mRNA capping enzyme"/>
    <property type="match status" value="1"/>
</dbReference>
<reference evidence="5" key="1">
    <citation type="submission" date="2020-09" db="EMBL/GenBank/DDBJ databases">
        <title>Rhizobia associated with sainfoin plants.</title>
        <authorList>
            <person name="Asharfi S."/>
            <person name="Kuzmanovic N."/>
            <person name="Bunk B."/>
            <person name="Sproeer C."/>
            <person name="Becker M."/>
            <person name="Thuenen T."/>
        </authorList>
    </citation>
    <scope>NUCLEOTIDE SEQUENCE</scope>
    <source>
        <strain evidence="5">OM4</strain>
        <plasmid evidence="5">pOM4</plasmid>
    </source>
</reference>
<evidence type="ECO:0000256" key="1">
    <source>
        <dbReference type="ARBA" id="ARBA00007572"/>
    </source>
</evidence>